<dbReference type="GO" id="GO:0006508">
    <property type="term" value="P:proteolysis"/>
    <property type="evidence" value="ECO:0007669"/>
    <property type="project" value="UniProtKB-KW"/>
</dbReference>
<evidence type="ECO:0000256" key="7">
    <source>
        <dbReference type="ARBA" id="ARBA00022807"/>
    </source>
</evidence>
<dbReference type="GO" id="GO:0016579">
    <property type="term" value="P:protein deubiquitination"/>
    <property type="evidence" value="ECO:0007669"/>
    <property type="project" value="InterPro"/>
</dbReference>
<comment type="similarity">
    <text evidence="2">Belongs to the peptidase C19 family.</text>
</comment>
<dbReference type="AlphaFoldDB" id="A0A0C2XJR1"/>
<comment type="catalytic activity">
    <reaction evidence="1">
        <text>Thiol-dependent hydrolysis of ester, thioester, amide, peptide and isopeptide bonds formed by the C-terminal Gly of ubiquitin (a 76-residue protein attached to proteins as an intracellular targeting signal).</text>
        <dbReference type="EC" id="3.4.19.12"/>
    </reaction>
</comment>
<dbReference type="SMART" id="SM00695">
    <property type="entry name" value="DUSP"/>
    <property type="match status" value="1"/>
</dbReference>
<feature type="region of interest" description="Disordered" evidence="8">
    <location>
        <begin position="1"/>
        <end position="67"/>
    </location>
</feature>
<dbReference type="PROSITE" id="PS00972">
    <property type="entry name" value="USP_1"/>
    <property type="match status" value="1"/>
</dbReference>
<dbReference type="InterPro" id="IPR038765">
    <property type="entry name" value="Papain-like_cys_pep_sf"/>
</dbReference>
<dbReference type="Pfam" id="PF06337">
    <property type="entry name" value="DUSP"/>
    <property type="match status" value="1"/>
</dbReference>
<keyword evidence="5" id="KW-0833">Ubl conjugation pathway</keyword>
<proteinExistence type="inferred from homology"/>
<gene>
    <name evidence="11" type="ORF">M378DRAFT_184496</name>
</gene>
<evidence type="ECO:0000256" key="4">
    <source>
        <dbReference type="ARBA" id="ARBA00022670"/>
    </source>
</evidence>
<dbReference type="FunCoup" id="A0A0C2XJR1">
    <property type="interactions" value="450"/>
</dbReference>
<dbReference type="Gene3D" id="3.90.70.10">
    <property type="entry name" value="Cysteine proteinases"/>
    <property type="match status" value="2"/>
</dbReference>
<dbReference type="OrthoDB" id="292964at2759"/>
<dbReference type="InterPro" id="IPR050185">
    <property type="entry name" value="Ub_carboxyl-term_hydrolase"/>
</dbReference>
<evidence type="ECO:0000259" key="10">
    <source>
        <dbReference type="PROSITE" id="PS51283"/>
    </source>
</evidence>
<accession>A0A0C2XJR1</accession>
<dbReference type="InterPro" id="IPR028889">
    <property type="entry name" value="USP"/>
</dbReference>
<dbReference type="EC" id="3.4.19.12" evidence="3"/>
<dbReference type="PROSITE" id="PS51283">
    <property type="entry name" value="DUSP"/>
    <property type="match status" value="1"/>
</dbReference>
<feature type="domain" description="DUSP" evidence="10">
    <location>
        <begin position="100"/>
        <end position="205"/>
    </location>
</feature>
<dbReference type="InterPro" id="IPR035927">
    <property type="entry name" value="DUSP-like_sf"/>
</dbReference>
<dbReference type="HOGENOM" id="CLU_001060_7_1_1"/>
<dbReference type="InterPro" id="IPR001394">
    <property type="entry name" value="Peptidase_C19_UCH"/>
</dbReference>
<dbReference type="Proteomes" id="UP000054549">
    <property type="component" value="Unassembled WGS sequence"/>
</dbReference>
<dbReference type="PANTHER" id="PTHR21646:SF24">
    <property type="entry name" value="UBIQUITIN CARBOXYL-TERMINAL HYDROLASE"/>
    <property type="match status" value="1"/>
</dbReference>
<dbReference type="Pfam" id="PF00443">
    <property type="entry name" value="UCH"/>
    <property type="match status" value="1"/>
</dbReference>
<dbReference type="PROSITE" id="PS00973">
    <property type="entry name" value="USP_2"/>
    <property type="match status" value="1"/>
</dbReference>
<dbReference type="SUPFAM" id="SSF143791">
    <property type="entry name" value="DUSP-like"/>
    <property type="match status" value="1"/>
</dbReference>
<name>A0A0C2XJR1_AMAMK</name>
<dbReference type="InterPro" id="IPR018200">
    <property type="entry name" value="USP_CS"/>
</dbReference>
<organism evidence="11 12">
    <name type="scientific">Amanita muscaria (strain Koide BX008)</name>
    <dbReference type="NCBI Taxonomy" id="946122"/>
    <lineage>
        <taxon>Eukaryota</taxon>
        <taxon>Fungi</taxon>
        <taxon>Dikarya</taxon>
        <taxon>Basidiomycota</taxon>
        <taxon>Agaricomycotina</taxon>
        <taxon>Agaricomycetes</taxon>
        <taxon>Agaricomycetidae</taxon>
        <taxon>Agaricales</taxon>
        <taxon>Pluteineae</taxon>
        <taxon>Amanitaceae</taxon>
        <taxon>Amanita</taxon>
    </lineage>
</organism>
<sequence length="1257" mass="141895">MESANVLPSPASSPSPTTLEISAQPSRKRQRSHSLLSESSTSSFKRAVSEDVPSDIRSPPSRDPHQDIDAYMAEQGEADILTTVTFLPPSAPNATSYQPLPTDEKFSIVMKGKKREMEIGETWYLISRGWWRRWEKACTGQVDKDGPVSEQELGPVNNASLLDQYGHLRLPLIEGVDAEYAPEETWQLLVSWYGAPDHTLPRQVVGRGEAKQASLELYPPHFQVARLVHEGSQSPPATAPYPPVILSSGESVATLHGKLADVVLPNTQNRPIFRVWCLEQALDRSFDSPQVTSQFLSEKSRIFQPTNVTLEEAGIQTGDSFVVEFTDERGAWIMDTTGSSKPKDEPLFNSQEGFFNRMSSSTYGTRHTSQQTMMKALGTIAPRPSTHSAAFRKIEPGTVGLVNMGNTCFMNSALQCLAHNQELTEYFLGGVYEEELNPDNPLGMHGAIAQTFGALLQKIWNPTGTSSSYAPREFKQQLQRFAPQFIGYQQQDSQELVAFLLDGLHEDLNRVLQKPFVEKPDWEGGGNLELIQLANRSWEGYMRRNDSVIVDLFQGQYQSTLVCPECSKVSITFDPFMYLTLPLPVKKKWRHAIIYIPWDTEKPHLKIPIEIDSDATFRDVRILLGRWMNVPPDNLLTLEVFSSRFYKNLDDDVTVGDMADNDAIHCYELPCHAQQSKTYKPHPDDPLILPVYLCDTISVTRPTFINTRNPILFGTPMIVAIPQSEATDVENIYDEVILRIERWTRQANHLYTWEPTGISDIHQNGNAISLEEPNSEQSDITDQKAAIVEEDTAPPSDPSNTDPVKVGIKKDIFNLKLQSDHKHWGTSQYYSSTSKWKTWRRRLEEVGEDKPLLISNDTLYCEFDENMKTFYFGDLRSQWDNALFNHWEEFIHPEYEAARRSSLEKKQKGISLQDCLEEFTKEERLGEDDLWYCPRCKKHQQATKKFDLWTAPDILVVHLKRFSNSRTLRDKIDAFVDFPIEGLDLSEFVRERAVARELAQDGVDMLSLNLTKADEPLVYDLFGVDEHIGGLGGGHYRAYALSHLNGTWYHFDDTFVSPANATDAVNANAYLLFYRRRSETPLGGKTREIIEAARNKVKEEHSIIPDTSREEISMVVDTQLPTPPEEKGINLQFAPIQTIATYSDALIPLSRQSPTLDGPSLYDETQDELPDNPLSVSSSYDYPDLSNKTSPTSSTEALPDQDEENEGTWSILSINMPRRSLSIDSMRYDTPEGASSSTSLSSMQPLEDVNGDAEPKV</sequence>
<dbReference type="InParanoid" id="A0A0C2XJR1"/>
<dbReference type="PANTHER" id="PTHR21646">
    <property type="entry name" value="UBIQUITIN CARBOXYL-TERMINAL HYDROLASE"/>
    <property type="match status" value="1"/>
</dbReference>
<keyword evidence="12" id="KW-1185">Reference proteome</keyword>
<evidence type="ECO:0000256" key="6">
    <source>
        <dbReference type="ARBA" id="ARBA00022801"/>
    </source>
</evidence>
<keyword evidence="7" id="KW-0788">Thiol protease</keyword>
<evidence type="ECO:0000256" key="5">
    <source>
        <dbReference type="ARBA" id="ARBA00022786"/>
    </source>
</evidence>
<feature type="region of interest" description="Disordered" evidence="8">
    <location>
        <begin position="1150"/>
        <end position="1257"/>
    </location>
</feature>
<reference evidence="11 12" key="1">
    <citation type="submission" date="2014-04" db="EMBL/GenBank/DDBJ databases">
        <title>Evolutionary Origins and Diversification of the Mycorrhizal Mutualists.</title>
        <authorList>
            <consortium name="DOE Joint Genome Institute"/>
            <consortium name="Mycorrhizal Genomics Consortium"/>
            <person name="Kohler A."/>
            <person name="Kuo A."/>
            <person name="Nagy L.G."/>
            <person name="Floudas D."/>
            <person name="Copeland A."/>
            <person name="Barry K.W."/>
            <person name="Cichocki N."/>
            <person name="Veneault-Fourrey C."/>
            <person name="LaButti K."/>
            <person name="Lindquist E.A."/>
            <person name="Lipzen A."/>
            <person name="Lundell T."/>
            <person name="Morin E."/>
            <person name="Murat C."/>
            <person name="Riley R."/>
            <person name="Ohm R."/>
            <person name="Sun H."/>
            <person name="Tunlid A."/>
            <person name="Henrissat B."/>
            <person name="Grigoriev I.V."/>
            <person name="Hibbett D.S."/>
            <person name="Martin F."/>
        </authorList>
    </citation>
    <scope>NUCLEOTIDE SEQUENCE [LARGE SCALE GENOMIC DNA]</scope>
    <source>
        <strain evidence="11 12">Koide BX008</strain>
    </source>
</reference>
<dbReference type="EMBL" id="KN818226">
    <property type="protein sequence ID" value="KIL69318.1"/>
    <property type="molecule type" value="Genomic_DNA"/>
</dbReference>
<evidence type="ECO:0000313" key="12">
    <source>
        <dbReference type="Proteomes" id="UP000054549"/>
    </source>
</evidence>
<keyword evidence="6" id="KW-0378">Hydrolase</keyword>
<protein>
    <recommendedName>
        <fullName evidence="3">ubiquitinyl hydrolase 1</fullName>
        <ecNumber evidence="3">3.4.19.12</ecNumber>
    </recommendedName>
</protein>
<evidence type="ECO:0000256" key="8">
    <source>
        <dbReference type="SAM" id="MobiDB-lite"/>
    </source>
</evidence>
<evidence type="ECO:0000256" key="3">
    <source>
        <dbReference type="ARBA" id="ARBA00012759"/>
    </source>
</evidence>
<dbReference type="CDD" id="cd02674">
    <property type="entry name" value="Peptidase_C19R"/>
    <property type="match status" value="1"/>
</dbReference>
<dbReference type="SUPFAM" id="SSF54001">
    <property type="entry name" value="Cysteine proteinases"/>
    <property type="match status" value="1"/>
</dbReference>
<dbReference type="Gene3D" id="3.30.2230.10">
    <property type="entry name" value="DUSP-like"/>
    <property type="match status" value="1"/>
</dbReference>
<dbReference type="GO" id="GO:0004843">
    <property type="term" value="F:cysteine-type deubiquitinase activity"/>
    <property type="evidence" value="ECO:0007669"/>
    <property type="project" value="UniProtKB-EC"/>
</dbReference>
<evidence type="ECO:0000256" key="1">
    <source>
        <dbReference type="ARBA" id="ARBA00000707"/>
    </source>
</evidence>
<feature type="compositionally biased region" description="Polar residues" evidence="8">
    <location>
        <begin position="1174"/>
        <end position="1196"/>
    </location>
</feature>
<feature type="compositionally biased region" description="Low complexity" evidence="8">
    <location>
        <begin position="33"/>
        <end position="43"/>
    </location>
</feature>
<dbReference type="InterPro" id="IPR006615">
    <property type="entry name" value="Pept_C19_DUSP"/>
</dbReference>
<evidence type="ECO:0000259" key="9">
    <source>
        <dbReference type="PROSITE" id="PS50235"/>
    </source>
</evidence>
<dbReference type="STRING" id="946122.A0A0C2XJR1"/>
<evidence type="ECO:0000256" key="2">
    <source>
        <dbReference type="ARBA" id="ARBA00009085"/>
    </source>
</evidence>
<keyword evidence="4" id="KW-0645">Protease</keyword>
<feature type="domain" description="USP" evidence="9">
    <location>
        <begin position="399"/>
        <end position="1077"/>
    </location>
</feature>
<dbReference type="PROSITE" id="PS50235">
    <property type="entry name" value="USP_3"/>
    <property type="match status" value="1"/>
</dbReference>
<evidence type="ECO:0000313" key="11">
    <source>
        <dbReference type="EMBL" id="KIL69318.1"/>
    </source>
</evidence>